<evidence type="ECO:0000313" key="5">
    <source>
        <dbReference type="EMBL" id="EQD72977.1"/>
    </source>
</evidence>
<dbReference type="GO" id="GO:0004123">
    <property type="term" value="F:cystathionine gamma-lyase activity"/>
    <property type="evidence" value="ECO:0007669"/>
    <property type="project" value="TreeGrafter"/>
</dbReference>
<proteinExistence type="predicted"/>
<dbReference type="GO" id="GO:0019346">
    <property type="term" value="P:transsulfuration"/>
    <property type="evidence" value="ECO:0007669"/>
    <property type="project" value="InterPro"/>
</dbReference>
<dbReference type="InterPro" id="IPR015424">
    <property type="entry name" value="PyrdxlP-dep_Trfase"/>
</dbReference>
<dbReference type="PROSITE" id="PS00868">
    <property type="entry name" value="CYS_MET_METAB_PP"/>
    <property type="match status" value="1"/>
</dbReference>
<dbReference type="NCBIfam" id="TIGR02080">
    <property type="entry name" value="O_succ_thio_ly"/>
    <property type="match status" value="1"/>
</dbReference>
<evidence type="ECO:0000256" key="1">
    <source>
        <dbReference type="ARBA" id="ARBA00001933"/>
    </source>
</evidence>
<keyword evidence="2" id="KW-0663">Pyridoxal phosphate</keyword>
<comment type="cofactor">
    <cofactor evidence="1">
        <name>pyridoxal 5'-phosphate</name>
        <dbReference type="ChEBI" id="CHEBI:597326"/>
    </cofactor>
</comment>
<dbReference type="CDD" id="cd00614">
    <property type="entry name" value="CGS_like"/>
    <property type="match status" value="1"/>
</dbReference>
<keyword evidence="5" id="KW-0456">Lyase</keyword>
<accession>T1BSV8</accession>
<feature type="region of interest" description="Disordered" evidence="3">
    <location>
        <begin position="33"/>
        <end position="71"/>
    </location>
</feature>
<dbReference type="InterPro" id="IPR029058">
    <property type="entry name" value="AB_hydrolase_fold"/>
</dbReference>
<dbReference type="InterPro" id="IPR015422">
    <property type="entry name" value="PyrdxlP-dep_Trfase_small"/>
</dbReference>
<dbReference type="NCBIfam" id="NF006449">
    <property type="entry name" value="PRK08775.1"/>
    <property type="match status" value="1"/>
</dbReference>
<name>T1BSV8_9ZZZZ</name>
<dbReference type="Pfam" id="PF00561">
    <property type="entry name" value="Abhydrolase_1"/>
    <property type="match status" value="1"/>
</dbReference>
<sequence>MVRGSEDGRAQKVCVACFRSPRGWIAGAVHESARSRPARCAQPQSDAERGGAARQSHAVSSPAPVDTTTTNTLREGEARLWLRPAHGREARALRVAWRLHGPAEAPCIVVLGGISADRQVADAAGQPGWWQAQTVRGGALDVARWRVLSFDWLDAESLDAAAVSSADQAQALAGVLDTLGIARLHALVGASYGAMVGLAFAAQFPARLRRLIAIAGAHRAHPHAAALRAVQRGIVRFALDSGDAARGLALARQLAMIGYRSPRELARRFNTPAVLAGARVRVGAEDWLEAAGARFVRRIDARRFLALSESIDLHAVDPAAVRVPTTLIGFSTDQLVPVADLCALQRGLGAPCELHVLDSDYGHDGFLRKPRRWVRCCVPRWRKAPVVSDFALATRAARAGIERDTQHGAIVPPLHLSSNFSFVGYGRKRAYDYTRSGNPTRDLLAEALAELEQGAGAIVTASGMAAIALLLETLPLGARVLAAHDCYGGTWRLLDAFARSGRLRVRCADLTDARALADGLAEQPVLVWIETPSNPLLRITDIRHVAQAAHAVGAEVVVDNTFLSPALQQPLLLGADVVVHSTTKYLNGHSDVVGGAVVARAPERVQQLTWWANCLGLTGAPFDSWLTLRGLRTLAPRMRAHQENAAAVADLLATHAAVSALYYPGLATHAGHALAARQQRGFGAMLSFELRGGEAAIGALLEGLRCFSLAESLGGVESLIAHPASMTHAAMAPEARRAAGIADGLLRLSIGIEDVADLLRDLGAGLARAEAATRVADARKVPA</sequence>
<comment type="caution">
    <text evidence="5">The sequence shown here is derived from an EMBL/GenBank/DDBJ whole genome shotgun (WGS) entry which is preliminary data.</text>
</comment>
<dbReference type="GO" id="GO:0009086">
    <property type="term" value="P:methionine biosynthetic process"/>
    <property type="evidence" value="ECO:0007669"/>
    <property type="project" value="UniProtKB-ARBA"/>
</dbReference>
<dbReference type="SUPFAM" id="SSF53383">
    <property type="entry name" value="PLP-dependent transferases"/>
    <property type="match status" value="1"/>
</dbReference>
<organism evidence="5">
    <name type="scientific">mine drainage metagenome</name>
    <dbReference type="NCBI Taxonomy" id="410659"/>
    <lineage>
        <taxon>unclassified sequences</taxon>
        <taxon>metagenomes</taxon>
        <taxon>ecological metagenomes</taxon>
    </lineage>
</organism>
<dbReference type="InterPro" id="IPR011821">
    <property type="entry name" value="O_succ_thio_ly"/>
</dbReference>
<dbReference type="InterPro" id="IPR054542">
    <property type="entry name" value="Cys_met_metab_PP"/>
</dbReference>
<dbReference type="InterPro" id="IPR015421">
    <property type="entry name" value="PyrdxlP-dep_Trfase_major"/>
</dbReference>
<dbReference type="InterPro" id="IPR000073">
    <property type="entry name" value="AB_hydrolase_1"/>
</dbReference>
<dbReference type="Gene3D" id="3.90.1150.10">
    <property type="entry name" value="Aspartate Aminotransferase, domain 1"/>
    <property type="match status" value="1"/>
</dbReference>
<protein>
    <submittedName>
        <fullName evidence="5">O-succinylhomoserine (Thiol)-lyase</fullName>
    </submittedName>
</protein>
<dbReference type="GO" id="GO:0030170">
    <property type="term" value="F:pyridoxal phosphate binding"/>
    <property type="evidence" value="ECO:0007669"/>
    <property type="project" value="InterPro"/>
</dbReference>
<dbReference type="GO" id="GO:0005737">
    <property type="term" value="C:cytoplasm"/>
    <property type="evidence" value="ECO:0007669"/>
    <property type="project" value="TreeGrafter"/>
</dbReference>
<dbReference type="PANTHER" id="PTHR11808:SF75">
    <property type="entry name" value="CYSTATHIONINE GAMMA-SYNTHASE"/>
    <property type="match status" value="1"/>
</dbReference>
<gene>
    <name evidence="5" type="ORF">B1B_03463</name>
</gene>
<evidence type="ECO:0000259" key="4">
    <source>
        <dbReference type="Pfam" id="PF00561"/>
    </source>
</evidence>
<feature type="domain" description="AB hydrolase-1" evidence="4">
    <location>
        <begin position="139"/>
        <end position="370"/>
    </location>
</feature>
<reference evidence="5" key="1">
    <citation type="submission" date="2013-08" db="EMBL/GenBank/DDBJ databases">
        <authorList>
            <person name="Mendez C."/>
            <person name="Richter M."/>
            <person name="Ferrer M."/>
            <person name="Sanchez J."/>
        </authorList>
    </citation>
    <scope>NUCLEOTIDE SEQUENCE</scope>
</reference>
<dbReference type="EMBL" id="AUZY01002126">
    <property type="protein sequence ID" value="EQD72977.1"/>
    <property type="molecule type" value="Genomic_DNA"/>
</dbReference>
<evidence type="ECO:0000256" key="3">
    <source>
        <dbReference type="SAM" id="MobiDB-lite"/>
    </source>
</evidence>
<dbReference type="SUPFAM" id="SSF53474">
    <property type="entry name" value="alpha/beta-Hydrolases"/>
    <property type="match status" value="1"/>
</dbReference>
<dbReference type="Gene3D" id="3.40.50.1820">
    <property type="entry name" value="alpha/beta hydrolase"/>
    <property type="match status" value="1"/>
</dbReference>
<dbReference type="Gene3D" id="3.40.640.10">
    <property type="entry name" value="Type I PLP-dependent aspartate aminotransferase-like (Major domain)"/>
    <property type="match status" value="1"/>
</dbReference>
<dbReference type="GO" id="GO:0019343">
    <property type="term" value="P:cysteine biosynthetic process via cystathionine"/>
    <property type="evidence" value="ECO:0007669"/>
    <property type="project" value="TreeGrafter"/>
</dbReference>
<dbReference type="GO" id="GO:0003962">
    <property type="term" value="F:cystathionine gamma-synthase activity"/>
    <property type="evidence" value="ECO:0007669"/>
    <property type="project" value="TreeGrafter"/>
</dbReference>
<evidence type="ECO:0000256" key="2">
    <source>
        <dbReference type="ARBA" id="ARBA00022898"/>
    </source>
</evidence>
<dbReference type="FunFam" id="3.40.640.10:FF:000046">
    <property type="entry name" value="Cystathionine gamma-lyase"/>
    <property type="match status" value="1"/>
</dbReference>
<dbReference type="AlphaFoldDB" id="T1BSV8"/>
<dbReference type="FunFam" id="3.90.1150.10:FF:000033">
    <property type="entry name" value="Cystathionine gamma-synthase"/>
    <property type="match status" value="1"/>
</dbReference>
<dbReference type="InterPro" id="IPR000277">
    <property type="entry name" value="Cys/Met-Metab_PyrdxlP-dep_enz"/>
</dbReference>
<reference evidence="5" key="2">
    <citation type="journal article" date="2014" name="ISME J.">
        <title>Microbial stratification in low pH oxic and suboxic macroscopic growths along an acid mine drainage.</title>
        <authorList>
            <person name="Mendez-Garcia C."/>
            <person name="Mesa V."/>
            <person name="Sprenger R.R."/>
            <person name="Richter M."/>
            <person name="Diez M.S."/>
            <person name="Solano J."/>
            <person name="Bargiela R."/>
            <person name="Golyshina O.V."/>
            <person name="Manteca A."/>
            <person name="Ramos J.L."/>
            <person name="Gallego J.R."/>
            <person name="Llorente I."/>
            <person name="Martins Dos Santos V.A."/>
            <person name="Jensen O.N."/>
            <person name="Pelaez A.I."/>
            <person name="Sanchez J."/>
            <person name="Ferrer M."/>
        </authorList>
    </citation>
    <scope>NUCLEOTIDE SEQUENCE</scope>
</reference>
<dbReference type="PANTHER" id="PTHR11808">
    <property type="entry name" value="TRANS-SULFURATION ENZYME FAMILY MEMBER"/>
    <property type="match status" value="1"/>
</dbReference>
<dbReference type="Pfam" id="PF01053">
    <property type="entry name" value="Cys_Met_Meta_PP"/>
    <property type="match status" value="1"/>
</dbReference>